<dbReference type="SMART" id="SM00478">
    <property type="entry name" value="ENDO3c"/>
    <property type="match status" value="1"/>
</dbReference>
<sequence length="839" mass="95041">MDNLRSLAKLNLTDKPPAAASPEIDNPPRMPPASPKINLRSFSRAQLMENLRSLAKCHNVPVAAAATAAAHDEERDAKGKSRAKKPTMVDELVLVPYSRKRAAAAAGEDPFHMAVVVHGGPGAGTTPLVPRWTAVELARTRTQGRLVRGITPAIEDAYGQLMRLEETCRGEDLPDIPESPQLEEKRRDLEVRVKHFMNLARLIMGDRKFDDPWKGTVVTSVVGTFLTQNVTDQMSSNAFMNLAAKFSLSKNRSNVVERSTTVPLAITDGRDLGIRNSRDQGIEELIASLRTGEVSNWGKERIRKVLRDRFEHSTAAKIYNDIASVGDTSHWNSLLKEAYANGYRKEDTVETVDWEALLHAPFAEIAGCIRDRGNQSQMALRILAFLIRIKRDHGSIDLEWLRYVPRAKAKRYLRSINGLGAKSVDCIRLLSLRHRAFPVDTNVARIVTRLGWVELQPLADSQEFHLVNTYPVMSDIQKYLEPLLCKIPAEEVYELHCQQITFGKSICTKRRPNCGACPFTTECKYFQSQVSRAMHALPEYSQQHEREQTNMDESRRYTLVARPNPEQMHQYQIEMGKDTEMHCNEPIIEMPPTPPYEDPGAQSDEEIFERLSDEEFEQQFHDDDIEDIGYDDVIDLRPIKPTVNAAISSAHGKEIVPIQPQASPTPMIKRYRLRTECTAYEIPDGHEILDKFDPRVPGDCNVYLLIIRSRLDERTVTATILIPCRTANRGVFPLDGTYYQHNEVFADHLSSRSPIEIKTSIWAFKQCTVYFGTSIHSVTRGQTLQGIQHFYYEGYICNREFDRRTRRPKVLSPQIHATNVKGSGRKRSKTKFKPASGGR</sequence>
<comment type="similarity">
    <text evidence="3">Belongs to the DNA glycosylase family. DEMETER subfamily.</text>
</comment>
<evidence type="ECO:0000256" key="7">
    <source>
        <dbReference type="ARBA" id="ARBA00023125"/>
    </source>
</evidence>
<comment type="caution">
    <text evidence="11">The sequence shown here is derived from an EMBL/GenBank/DDBJ whole genome shotgun (WGS) entry which is preliminary data.</text>
</comment>
<dbReference type="PANTHER" id="PTHR46213">
    <property type="entry name" value="TRANSCRIPTIONAL ACTIVATOR DEMETER"/>
    <property type="match status" value="1"/>
</dbReference>
<dbReference type="GO" id="GO:0051539">
    <property type="term" value="F:4 iron, 4 sulfur cluster binding"/>
    <property type="evidence" value="ECO:0007669"/>
    <property type="project" value="InterPro"/>
</dbReference>
<dbReference type="AlphaFoldDB" id="A0A8T0NFV6"/>
<comment type="subcellular location">
    <subcellularLocation>
        <location evidence="2">Nucleus</location>
    </subcellularLocation>
</comment>
<dbReference type="EMBL" id="CM029053">
    <property type="protein sequence ID" value="KAG2547758.1"/>
    <property type="molecule type" value="Genomic_DNA"/>
</dbReference>
<dbReference type="InterPro" id="IPR003265">
    <property type="entry name" value="HhH-GPD_domain"/>
</dbReference>
<keyword evidence="6" id="KW-0411">Iron-sulfur</keyword>
<feature type="region of interest" description="Disordered" evidence="9">
    <location>
        <begin position="820"/>
        <end position="839"/>
    </location>
</feature>
<evidence type="ECO:0000313" key="12">
    <source>
        <dbReference type="Proteomes" id="UP000823388"/>
    </source>
</evidence>
<dbReference type="SUPFAM" id="SSF48150">
    <property type="entry name" value="DNA-glycosylase"/>
    <property type="match status" value="1"/>
</dbReference>
<dbReference type="GO" id="GO:0046872">
    <property type="term" value="F:metal ion binding"/>
    <property type="evidence" value="ECO:0007669"/>
    <property type="project" value="UniProtKB-KW"/>
</dbReference>
<evidence type="ECO:0000256" key="8">
    <source>
        <dbReference type="ARBA" id="ARBA00023242"/>
    </source>
</evidence>
<dbReference type="GO" id="GO:0035514">
    <property type="term" value="F:DNA demethylase activity"/>
    <property type="evidence" value="ECO:0007669"/>
    <property type="project" value="InterPro"/>
</dbReference>
<gene>
    <name evidence="11" type="ORF">PVAP13_9KG122900</name>
</gene>
<dbReference type="Gene3D" id="1.10.1670.10">
    <property type="entry name" value="Helix-hairpin-Helix base-excision DNA repair enzymes (C-terminal)"/>
    <property type="match status" value="1"/>
</dbReference>
<dbReference type="GO" id="GO:0006284">
    <property type="term" value="P:base-excision repair"/>
    <property type="evidence" value="ECO:0007669"/>
    <property type="project" value="InterPro"/>
</dbReference>
<comment type="cofactor">
    <cofactor evidence="1">
        <name>[4Fe-4S] cluster</name>
        <dbReference type="ChEBI" id="CHEBI:49883"/>
    </cofactor>
</comment>
<dbReference type="InterPro" id="IPR028925">
    <property type="entry name" value="RRM_DME"/>
</dbReference>
<keyword evidence="7" id="KW-0238">DNA-binding</keyword>
<keyword evidence="4" id="KW-0479">Metal-binding</keyword>
<reference evidence="11" key="1">
    <citation type="submission" date="2020-05" db="EMBL/GenBank/DDBJ databases">
        <title>WGS assembly of Panicum virgatum.</title>
        <authorList>
            <person name="Lovell J.T."/>
            <person name="Jenkins J."/>
            <person name="Shu S."/>
            <person name="Juenger T.E."/>
            <person name="Schmutz J."/>
        </authorList>
    </citation>
    <scope>NUCLEOTIDE SEQUENCE</scope>
    <source>
        <strain evidence="11">AP13</strain>
    </source>
</reference>
<evidence type="ECO:0000259" key="10">
    <source>
        <dbReference type="SMART" id="SM00478"/>
    </source>
</evidence>
<evidence type="ECO:0000256" key="3">
    <source>
        <dbReference type="ARBA" id="ARBA00005646"/>
    </source>
</evidence>
<feature type="domain" description="HhH-GPD" evidence="10">
    <location>
        <begin position="322"/>
        <end position="505"/>
    </location>
</feature>
<evidence type="ECO:0000256" key="6">
    <source>
        <dbReference type="ARBA" id="ARBA00023014"/>
    </source>
</evidence>
<evidence type="ECO:0000256" key="1">
    <source>
        <dbReference type="ARBA" id="ARBA00001966"/>
    </source>
</evidence>
<dbReference type="Gene3D" id="1.10.340.30">
    <property type="entry name" value="Hypothetical protein, domain 2"/>
    <property type="match status" value="1"/>
</dbReference>
<organism evidence="11 12">
    <name type="scientific">Panicum virgatum</name>
    <name type="common">Blackwell switchgrass</name>
    <dbReference type="NCBI Taxonomy" id="38727"/>
    <lineage>
        <taxon>Eukaryota</taxon>
        <taxon>Viridiplantae</taxon>
        <taxon>Streptophyta</taxon>
        <taxon>Embryophyta</taxon>
        <taxon>Tracheophyta</taxon>
        <taxon>Spermatophyta</taxon>
        <taxon>Magnoliopsida</taxon>
        <taxon>Liliopsida</taxon>
        <taxon>Poales</taxon>
        <taxon>Poaceae</taxon>
        <taxon>PACMAD clade</taxon>
        <taxon>Panicoideae</taxon>
        <taxon>Panicodae</taxon>
        <taxon>Paniceae</taxon>
        <taxon>Panicinae</taxon>
        <taxon>Panicum</taxon>
        <taxon>Panicum sect. Hiantes</taxon>
    </lineage>
</organism>
<dbReference type="InterPro" id="IPR011257">
    <property type="entry name" value="DNA_glycosylase"/>
</dbReference>
<dbReference type="InterPro" id="IPR044811">
    <property type="entry name" value="DME/ROS1"/>
</dbReference>
<accession>A0A8T0NFV6</accession>
<evidence type="ECO:0000256" key="4">
    <source>
        <dbReference type="ARBA" id="ARBA00022723"/>
    </source>
</evidence>
<feature type="compositionally biased region" description="Basic residues" evidence="9">
    <location>
        <begin position="823"/>
        <end position="832"/>
    </location>
</feature>
<keyword evidence="5" id="KW-0408">Iron</keyword>
<protein>
    <recommendedName>
        <fullName evidence="10">HhH-GPD domain-containing protein</fullName>
    </recommendedName>
</protein>
<dbReference type="GO" id="GO:0005634">
    <property type="term" value="C:nucleus"/>
    <property type="evidence" value="ECO:0007669"/>
    <property type="project" value="UniProtKB-SubCell"/>
</dbReference>
<dbReference type="CDD" id="cd00056">
    <property type="entry name" value="ENDO3c"/>
    <property type="match status" value="1"/>
</dbReference>
<dbReference type="SMART" id="SM00525">
    <property type="entry name" value="FES"/>
    <property type="match status" value="1"/>
</dbReference>
<name>A0A8T0NFV6_PANVG</name>
<keyword evidence="8" id="KW-0539">Nucleus</keyword>
<keyword evidence="12" id="KW-1185">Reference proteome</keyword>
<evidence type="ECO:0000256" key="2">
    <source>
        <dbReference type="ARBA" id="ARBA00004123"/>
    </source>
</evidence>
<dbReference type="InterPro" id="IPR023170">
    <property type="entry name" value="HhH_base_excis_C"/>
</dbReference>
<feature type="region of interest" description="Disordered" evidence="9">
    <location>
        <begin position="1"/>
        <end position="36"/>
    </location>
</feature>
<evidence type="ECO:0000256" key="9">
    <source>
        <dbReference type="SAM" id="MobiDB-lite"/>
    </source>
</evidence>
<evidence type="ECO:0000256" key="5">
    <source>
        <dbReference type="ARBA" id="ARBA00023004"/>
    </source>
</evidence>
<dbReference type="PANTHER" id="PTHR46213:SF4">
    <property type="entry name" value="OS02G0496500 PROTEIN"/>
    <property type="match status" value="1"/>
</dbReference>
<dbReference type="GO" id="GO:0141166">
    <property type="term" value="P:chromosomal 5-methylcytosine DNA demethylation pathway"/>
    <property type="evidence" value="ECO:0007669"/>
    <property type="project" value="InterPro"/>
</dbReference>
<dbReference type="GO" id="GO:0003677">
    <property type="term" value="F:DNA binding"/>
    <property type="evidence" value="ECO:0007669"/>
    <property type="project" value="UniProtKB-KW"/>
</dbReference>
<proteinExistence type="inferred from homology"/>
<dbReference type="InterPro" id="IPR003651">
    <property type="entry name" value="Endonuclease3_FeS-loop_motif"/>
</dbReference>
<evidence type="ECO:0000313" key="11">
    <source>
        <dbReference type="EMBL" id="KAG2547758.1"/>
    </source>
</evidence>
<dbReference type="Proteomes" id="UP000823388">
    <property type="component" value="Chromosome 9K"/>
</dbReference>
<dbReference type="Pfam" id="PF15628">
    <property type="entry name" value="RRM_DME"/>
    <property type="match status" value="1"/>
</dbReference>
<dbReference type="GO" id="GO:0019104">
    <property type="term" value="F:DNA N-glycosylase activity"/>
    <property type="evidence" value="ECO:0007669"/>
    <property type="project" value="InterPro"/>
</dbReference>